<gene>
    <name evidence="1" type="ORF">F5890DRAFT_1478670</name>
</gene>
<sequence length="234" mass="25332">MQTSVQQDLVKARAERGHKEDQRTGLVGYYYKPRVPMPDLRHVTPIGARAVIISRFRLSLQPGVSHRSMLAKCNNKCMLEGVACKPLLVVACKILAAIASAHSITTVPMNFLMTIQSVVSPMSGYFLAATVLTFIALRSISEPVSQLIWLPALVNLQITEFGFGPAPPALCHSRQNESTSHAGLLPATTFLIPPGTSSGQMKVESTGGNGTRISMSSNISYTFTQALDLFNIVM</sequence>
<evidence type="ECO:0000313" key="2">
    <source>
        <dbReference type="Proteomes" id="UP001163850"/>
    </source>
</evidence>
<proteinExistence type="predicted"/>
<dbReference type="EMBL" id="MU802406">
    <property type="protein sequence ID" value="KAJ3979272.1"/>
    <property type="molecule type" value="Genomic_DNA"/>
</dbReference>
<organism evidence="1 2">
    <name type="scientific">Lentinula detonsa</name>
    <dbReference type="NCBI Taxonomy" id="2804962"/>
    <lineage>
        <taxon>Eukaryota</taxon>
        <taxon>Fungi</taxon>
        <taxon>Dikarya</taxon>
        <taxon>Basidiomycota</taxon>
        <taxon>Agaricomycotina</taxon>
        <taxon>Agaricomycetes</taxon>
        <taxon>Agaricomycetidae</taxon>
        <taxon>Agaricales</taxon>
        <taxon>Marasmiineae</taxon>
        <taxon>Omphalotaceae</taxon>
        <taxon>Lentinula</taxon>
    </lineage>
</organism>
<accession>A0AA38UPP1</accession>
<comment type="caution">
    <text evidence="1">The sequence shown here is derived from an EMBL/GenBank/DDBJ whole genome shotgun (WGS) entry which is preliminary data.</text>
</comment>
<protein>
    <submittedName>
        <fullName evidence="1">Uncharacterized protein</fullName>
    </submittedName>
</protein>
<dbReference type="Proteomes" id="UP001163850">
    <property type="component" value="Unassembled WGS sequence"/>
</dbReference>
<reference evidence="1" key="1">
    <citation type="submission" date="2022-08" db="EMBL/GenBank/DDBJ databases">
        <authorList>
            <consortium name="DOE Joint Genome Institute"/>
            <person name="Min B."/>
            <person name="Riley R."/>
            <person name="Sierra-Patev S."/>
            <person name="Naranjo-Ortiz M."/>
            <person name="Looney B."/>
            <person name="Konkel Z."/>
            <person name="Slot J.C."/>
            <person name="Sakamoto Y."/>
            <person name="Steenwyk J.L."/>
            <person name="Rokas A."/>
            <person name="Carro J."/>
            <person name="Camarero S."/>
            <person name="Ferreira P."/>
            <person name="Molpeceres G."/>
            <person name="Ruiz-Duenas F.J."/>
            <person name="Serrano A."/>
            <person name="Henrissat B."/>
            <person name="Drula E."/>
            <person name="Hughes K.W."/>
            <person name="Mata J.L."/>
            <person name="Ishikawa N.K."/>
            <person name="Vargas-Isla R."/>
            <person name="Ushijima S."/>
            <person name="Smith C.A."/>
            <person name="Ahrendt S."/>
            <person name="Andreopoulos W."/>
            <person name="He G."/>
            <person name="Labutti K."/>
            <person name="Lipzen A."/>
            <person name="Ng V."/>
            <person name="Sandor L."/>
            <person name="Barry K."/>
            <person name="Martinez A.T."/>
            <person name="Xiao Y."/>
            <person name="Gibbons J.G."/>
            <person name="Terashima K."/>
            <person name="Hibbett D.S."/>
            <person name="Grigoriev I.V."/>
        </authorList>
    </citation>
    <scope>NUCLEOTIDE SEQUENCE</scope>
    <source>
        <strain evidence="1">TFB7829</strain>
    </source>
</reference>
<dbReference type="AlphaFoldDB" id="A0AA38UPP1"/>
<evidence type="ECO:0000313" key="1">
    <source>
        <dbReference type="EMBL" id="KAJ3979272.1"/>
    </source>
</evidence>
<name>A0AA38UPP1_9AGAR</name>